<evidence type="ECO:0000313" key="2">
    <source>
        <dbReference type="Proteomes" id="UP000675781"/>
    </source>
</evidence>
<evidence type="ECO:0000313" key="1">
    <source>
        <dbReference type="EMBL" id="MBR7833114.1"/>
    </source>
</evidence>
<dbReference type="RefSeq" id="WP_212527636.1">
    <property type="nucleotide sequence ID" value="NZ_JAGSOG010000022.1"/>
</dbReference>
<keyword evidence="2" id="KW-1185">Reference proteome</keyword>
<dbReference type="Proteomes" id="UP000675781">
    <property type="component" value="Unassembled WGS sequence"/>
</dbReference>
<name>A0A941IMQ3_9ACTN</name>
<accession>A0A941IMQ3</accession>
<sequence length="96" mass="10672">MAVGRAERQAERRPRFQEVFGRDAGAALELIELVELAWHDCYDEITPPANVIEDIVVSSEGSLAKLISAARLAVTDARDLQLLAEDIRSGRGRRRN</sequence>
<organism evidence="1 2">
    <name type="scientific">Actinospica durhamensis</name>
    <dbReference type="NCBI Taxonomy" id="1508375"/>
    <lineage>
        <taxon>Bacteria</taxon>
        <taxon>Bacillati</taxon>
        <taxon>Actinomycetota</taxon>
        <taxon>Actinomycetes</taxon>
        <taxon>Catenulisporales</taxon>
        <taxon>Actinospicaceae</taxon>
        <taxon>Actinospica</taxon>
    </lineage>
</organism>
<reference evidence="1" key="1">
    <citation type="submission" date="2021-04" db="EMBL/GenBank/DDBJ databases">
        <title>Genome based classification of Actinospica acidithermotolerans sp. nov., an actinobacterium isolated from an Indonesian hot spring.</title>
        <authorList>
            <person name="Kusuma A.B."/>
            <person name="Putra K.E."/>
            <person name="Nafisah S."/>
            <person name="Loh J."/>
            <person name="Nouioui I."/>
            <person name="Goodfellow M."/>
        </authorList>
    </citation>
    <scope>NUCLEOTIDE SEQUENCE</scope>
    <source>
        <strain evidence="1">CSCA 57</strain>
    </source>
</reference>
<proteinExistence type="predicted"/>
<comment type="caution">
    <text evidence="1">The sequence shown here is derived from an EMBL/GenBank/DDBJ whole genome shotgun (WGS) entry which is preliminary data.</text>
</comment>
<gene>
    <name evidence="1" type="ORF">KDL01_07555</name>
</gene>
<dbReference type="AlphaFoldDB" id="A0A941IMQ3"/>
<dbReference type="EMBL" id="JAGSOG010000022">
    <property type="protein sequence ID" value="MBR7833114.1"/>
    <property type="molecule type" value="Genomic_DNA"/>
</dbReference>
<protein>
    <submittedName>
        <fullName evidence="1">Uncharacterized protein</fullName>
    </submittedName>
</protein>